<dbReference type="Proteomes" id="UP000252884">
    <property type="component" value="Unassembled WGS sequence"/>
</dbReference>
<feature type="domain" description="Rieske" evidence="8">
    <location>
        <begin position="28"/>
        <end position="137"/>
    </location>
</feature>
<keyword evidence="7" id="KW-0411">Iron-sulfur</keyword>
<dbReference type="Pfam" id="PF00355">
    <property type="entry name" value="Rieske"/>
    <property type="match status" value="1"/>
</dbReference>
<dbReference type="CDD" id="cd03469">
    <property type="entry name" value="Rieske_RO_Alpha_N"/>
    <property type="match status" value="1"/>
</dbReference>
<dbReference type="InterPro" id="IPR001663">
    <property type="entry name" value="Rng_hydr_dOase-A"/>
</dbReference>
<organism evidence="9 10">
    <name type="scientific">Pseudorhodoferax soli</name>
    <dbReference type="NCBI Taxonomy" id="545864"/>
    <lineage>
        <taxon>Bacteria</taxon>
        <taxon>Pseudomonadati</taxon>
        <taxon>Pseudomonadota</taxon>
        <taxon>Betaproteobacteria</taxon>
        <taxon>Burkholderiales</taxon>
        <taxon>Comamonadaceae</taxon>
    </lineage>
</organism>
<evidence type="ECO:0000256" key="2">
    <source>
        <dbReference type="ARBA" id="ARBA00008751"/>
    </source>
</evidence>
<evidence type="ECO:0000256" key="6">
    <source>
        <dbReference type="ARBA" id="ARBA00023004"/>
    </source>
</evidence>
<dbReference type="SUPFAM" id="SSF55961">
    <property type="entry name" value="Bet v1-like"/>
    <property type="match status" value="1"/>
</dbReference>
<keyword evidence="10" id="KW-1185">Reference proteome</keyword>
<evidence type="ECO:0000256" key="7">
    <source>
        <dbReference type="ARBA" id="ARBA00023014"/>
    </source>
</evidence>
<dbReference type="Pfam" id="PF00848">
    <property type="entry name" value="Ring_hydroxyl_A"/>
    <property type="match status" value="1"/>
</dbReference>
<evidence type="ECO:0000256" key="1">
    <source>
        <dbReference type="ARBA" id="ARBA00001962"/>
    </source>
</evidence>
<evidence type="ECO:0000313" key="10">
    <source>
        <dbReference type="Proteomes" id="UP000252884"/>
    </source>
</evidence>
<dbReference type="InterPro" id="IPR017941">
    <property type="entry name" value="Rieske_2Fe-2S"/>
</dbReference>
<dbReference type="CDD" id="cd00680">
    <property type="entry name" value="RHO_alpha_C"/>
    <property type="match status" value="1"/>
</dbReference>
<dbReference type="GO" id="GO:0051213">
    <property type="term" value="F:dioxygenase activity"/>
    <property type="evidence" value="ECO:0007669"/>
    <property type="project" value="UniProtKB-KW"/>
</dbReference>
<dbReference type="EMBL" id="QPJK01000009">
    <property type="protein sequence ID" value="RCW67610.1"/>
    <property type="molecule type" value="Genomic_DNA"/>
</dbReference>
<comment type="cofactor">
    <cofactor evidence="1">
        <name>Fe cation</name>
        <dbReference type="ChEBI" id="CHEBI:24875"/>
    </cofactor>
</comment>
<protein>
    <submittedName>
        <fullName evidence="9">Phenylpropionate dioxygenase-like ring-hydroxylating dioxygenase large terminal subunit</fullName>
    </submittedName>
</protein>
<dbReference type="PANTHER" id="PTHR43756">
    <property type="entry name" value="CHOLINE MONOOXYGENASE, CHLOROPLASTIC"/>
    <property type="match status" value="1"/>
</dbReference>
<dbReference type="OrthoDB" id="9790995at2"/>
<keyword evidence="6" id="KW-0408">Iron</keyword>
<comment type="caution">
    <text evidence="9">The sequence shown here is derived from an EMBL/GenBank/DDBJ whole genome shotgun (WGS) entry which is preliminary data.</text>
</comment>
<dbReference type="PROSITE" id="PS51296">
    <property type="entry name" value="RIESKE"/>
    <property type="match status" value="1"/>
</dbReference>
<dbReference type="PANTHER" id="PTHR43756:SF5">
    <property type="entry name" value="CHOLINE MONOOXYGENASE, CHLOROPLASTIC"/>
    <property type="match status" value="1"/>
</dbReference>
<dbReference type="InterPro" id="IPR015879">
    <property type="entry name" value="Ring_hydroxy_dOase_asu_C_dom"/>
</dbReference>
<dbReference type="AlphaFoldDB" id="A0A368XHZ1"/>
<dbReference type="GO" id="GO:0005506">
    <property type="term" value="F:iron ion binding"/>
    <property type="evidence" value="ECO:0007669"/>
    <property type="project" value="InterPro"/>
</dbReference>
<keyword evidence="9" id="KW-0223">Dioxygenase</keyword>
<dbReference type="Gene3D" id="3.90.380.10">
    <property type="entry name" value="Naphthalene 1,2-dioxygenase Alpha Subunit, Chain A, domain 1"/>
    <property type="match status" value="1"/>
</dbReference>
<dbReference type="RefSeq" id="WP_114471099.1">
    <property type="nucleotide sequence ID" value="NZ_QPJK01000009.1"/>
</dbReference>
<accession>A0A368XHZ1</accession>
<dbReference type="GO" id="GO:0051537">
    <property type="term" value="F:2 iron, 2 sulfur cluster binding"/>
    <property type="evidence" value="ECO:0007669"/>
    <property type="project" value="UniProtKB-KW"/>
</dbReference>
<evidence type="ECO:0000313" key="9">
    <source>
        <dbReference type="EMBL" id="RCW67610.1"/>
    </source>
</evidence>
<evidence type="ECO:0000256" key="5">
    <source>
        <dbReference type="ARBA" id="ARBA00023002"/>
    </source>
</evidence>
<evidence type="ECO:0000256" key="3">
    <source>
        <dbReference type="ARBA" id="ARBA00022714"/>
    </source>
</evidence>
<gene>
    <name evidence="9" type="ORF">DES41_109333</name>
</gene>
<name>A0A368XHZ1_9BURK</name>
<evidence type="ECO:0000259" key="8">
    <source>
        <dbReference type="PROSITE" id="PS51296"/>
    </source>
</evidence>
<comment type="similarity">
    <text evidence="2">Belongs to the bacterial ring-hydroxylating dioxygenase alpha subunit family.</text>
</comment>
<dbReference type="InterPro" id="IPR036922">
    <property type="entry name" value="Rieske_2Fe-2S_sf"/>
</dbReference>
<evidence type="ECO:0000256" key="4">
    <source>
        <dbReference type="ARBA" id="ARBA00022723"/>
    </source>
</evidence>
<dbReference type="SUPFAM" id="SSF50022">
    <property type="entry name" value="ISP domain"/>
    <property type="match status" value="1"/>
</dbReference>
<proteinExistence type="inferred from homology"/>
<sequence>MLPLLRPFHYTDSDWFAQEQTRIFGRLWILAAVKPMLAKHRDYRTLTLAGKQVVLQNHDGVIRAFSNVCRHRMARIQNEEFGNRAMVCPYHNWAYDACGKLIHTHRDPAVFGFTPEETADIGLPQYAVATIGSLVFVNLSDDPLPIEEQFDDHTRELLERYTAQMDSSFIYTRYEGAFNWKTGMENIKDALHVPCLHKSTFPTYFRVDVMGDEAFHGRDSTYLPRDDSLRQATSSGGLRFAQDGDAPAHEWKRLVHRLDCQGNYLTFHLFPNVNLMIVDGSSFAIQIYNPLAAGRTEMQMMVALTRPVDDFSYKPVVLWEHLVSDMTVLQQDIDCLEALQTGLASAQDHGFIHGAYETGILDFQAACLRQMQVAEKPQ</sequence>
<keyword evidence="5" id="KW-0560">Oxidoreductase</keyword>
<reference evidence="9 10" key="1">
    <citation type="submission" date="2018-07" db="EMBL/GenBank/DDBJ databases">
        <title>Genomic Encyclopedia of Type Strains, Phase IV (KMG-IV): sequencing the most valuable type-strain genomes for metagenomic binning, comparative biology and taxonomic classification.</title>
        <authorList>
            <person name="Goeker M."/>
        </authorList>
    </citation>
    <scope>NUCLEOTIDE SEQUENCE [LARGE SCALE GENOMIC DNA]</scope>
    <source>
        <strain evidence="9 10">DSM 21634</strain>
    </source>
</reference>
<dbReference type="PRINTS" id="PR00090">
    <property type="entry name" value="RNGDIOXGNASE"/>
</dbReference>
<dbReference type="Gene3D" id="2.102.10.10">
    <property type="entry name" value="Rieske [2Fe-2S] iron-sulphur domain"/>
    <property type="match status" value="1"/>
</dbReference>
<keyword evidence="3" id="KW-0001">2Fe-2S</keyword>
<keyword evidence="4" id="KW-0479">Metal-binding</keyword>